<proteinExistence type="predicted"/>
<evidence type="ECO:0000313" key="1">
    <source>
        <dbReference type="EMBL" id="VEP11716.1"/>
    </source>
</evidence>
<gene>
    <name evidence="1" type="ORF">H1P_1150026</name>
</gene>
<dbReference type="RefSeq" id="WP_246141752.1">
    <property type="nucleotide sequence ID" value="NZ_LR213869.1"/>
</dbReference>
<organism evidence="1 2">
    <name type="scientific">Hyella patelloides LEGE 07179</name>
    <dbReference type="NCBI Taxonomy" id="945734"/>
    <lineage>
        <taxon>Bacteria</taxon>
        <taxon>Bacillati</taxon>
        <taxon>Cyanobacteriota</taxon>
        <taxon>Cyanophyceae</taxon>
        <taxon>Pleurocapsales</taxon>
        <taxon>Hyellaceae</taxon>
        <taxon>Hyella</taxon>
    </lineage>
</organism>
<protein>
    <recommendedName>
        <fullName evidence="3">Biotin carboxylase</fullName>
    </recommendedName>
</protein>
<name>A0A563VJR9_9CYAN</name>
<dbReference type="Proteomes" id="UP000320055">
    <property type="component" value="Unassembled WGS sequence"/>
</dbReference>
<keyword evidence="2" id="KW-1185">Reference proteome</keyword>
<dbReference type="EMBL" id="CAACVJ010000019">
    <property type="protein sequence ID" value="VEP11716.1"/>
    <property type="molecule type" value="Genomic_DNA"/>
</dbReference>
<reference evidence="1 2" key="1">
    <citation type="submission" date="2019-01" db="EMBL/GenBank/DDBJ databases">
        <authorList>
            <person name="Brito A."/>
        </authorList>
    </citation>
    <scope>NUCLEOTIDE SEQUENCE [LARGE SCALE GENOMIC DNA]</scope>
    <source>
        <strain evidence="1">1</strain>
    </source>
</reference>
<accession>A0A563VJR9</accession>
<dbReference type="AlphaFoldDB" id="A0A563VJR9"/>
<evidence type="ECO:0000313" key="2">
    <source>
        <dbReference type="Proteomes" id="UP000320055"/>
    </source>
</evidence>
<evidence type="ECO:0008006" key="3">
    <source>
        <dbReference type="Google" id="ProtNLM"/>
    </source>
</evidence>
<sequence length="158" mass="17187">MSYQNMVSFRILAISFLTGILWLTSFFVTPAANALTPVKLYNLSYTDCPSDITEGAYVGSGDMGANNCFIVRGKAKNTSGKTVVDADVFGRIYDATGNSAMENRGRIGSITEIPPGVSDFEIRISVSANQPTPLTFEKFKASGFASKVRPFYYDDFEG</sequence>